<dbReference type="PANTHER" id="PTHR39963:SF1">
    <property type="entry name" value="MNMC-LIKE METHYLTRANSFERASE DOMAIN-CONTAINING PROTEIN"/>
    <property type="match status" value="1"/>
</dbReference>
<organism evidence="2 3">
    <name type="scientific">Cyanobacterium aponinum 0216</name>
    <dbReference type="NCBI Taxonomy" id="2676140"/>
    <lineage>
        <taxon>Bacteria</taxon>
        <taxon>Bacillati</taxon>
        <taxon>Cyanobacteriota</taxon>
        <taxon>Cyanophyceae</taxon>
        <taxon>Oscillatoriophycideae</taxon>
        <taxon>Chroococcales</taxon>
        <taxon>Geminocystaceae</taxon>
        <taxon>Cyanobacterium</taxon>
    </lineage>
</organism>
<dbReference type="Pfam" id="PF05430">
    <property type="entry name" value="Methyltransf_30"/>
    <property type="match status" value="1"/>
</dbReference>
<feature type="domain" description="MnmC-like methyltransferase" evidence="1">
    <location>
        <begin position="118"/>
        <end position="225"/>
    </location>
</feature>
<dbReference type="EMBL" id="WMIA01000006">
    <property type="protein sequence ID" value="MTF38623.1"/>
    <property type="molecule type" value="Genomic_DNA"/>
</dbReference>
<accession>A0A844GSU5</accession>
<dbReference type="Proteomes" id="UP000437131">
    <property type="component" value="Unassembled WGS sequence"/>
</dbReference>
<dbReference type="InterPro" id="IPR008471">
    <property type="entry name" value="MnmC-like_methylTransf"/>
</dbReference>
<gene>
    <name evidence="2" type="ORF">GGC33_06760</name>
</gene>
<dbReference type="CDD" id="cd02440">
    <property type="entry name" value="AdoMet_MTases"/>
    <property type="match status" value="1"/>
</dbReference>
<protein>
    <recommendedName>
        <fullName evidence="1">MnmC-like methyltransferase domain-containing protein</fullName>
    </recommendedName>
</protein>
<dbReference type="PANTHER" id="PTHR39963">
    <property type="entry name" value="SLL0983 PROTEIN"/>
    <property type="match status" value="1"/>
</dbReference>
<comment type="caution">
    <text evidence="2">The sequence shown here is derived from an EMBL/GenBank/DDBJ whole genome shotgun (WGS) entry which is preliminary data.</text>
</comment>
<dbReference type="GO" id="GO:0016645">
    <property type="term" value="F:oxidoreductase activity, acting on the CH-NH group of donors"/>
    <property type="evidence" value="ECO:0007669"/>
    <property type="project" value="InterPro"/>
</dbReference>
<dbReference type="Gene3D" id="3.40.50.150">
    <property type="entry name" value="Vaccinia Virus protein VP39"/>
    <property type="match status" value="1"/>
</dbReference>
<dbReference type="SUPFAM" id="SSF53335">
    <property type="entry name" value="S-adenosyl-L-methionine-dependent methyltransferases"/>
    <property type="match status" value="1"/>
</dbReference>
<evidence type="ECO:0000313" key="2">
    <source>
        <dbReference type="EMBL" id="MTF38623.1"/>
    </source>
</evidence>
<dbReference type="AlphaFoldDB" id="A0A844GSU5"/>
<sequence>MTSFETRITEDGSKTFYSSEFGETFHTKYGAKTEAEITYIKGCQIPEKIKYQNHLRILDICFGLGYNTAAAIDYILKENPQCFIEIIGLELDENVPIQALNNNLLNDWQPAIVDILKELIINKQVISPNFKLSLLIGDARDAIASLVEQNWQGDAIFLDPFSPPKCPQLWTVEFLSLVAKCLNQEGILATYSCSAAVRTALQLAGLKLGANFCIGRRSPGTLASYNERILPPLSLMELEHLQTRASIPFRDLSLRDTAEIIKKRREKEQLLSNLESTSKWKKRWFNPKKLRKLTDDNPS</sequence>
<proteinExistence type="predicted"/>
<dbReference type="InterPro" id="IPR029063">
    <property type="entry name" value="SAM-dependent_MTases_sf"/>
</dbReference>
<evidence type="ECO:0000259" key="1">
    <source>
        <dbReference type="Pfam" id="PF05430"/>
    </source>
</evidence>
<reference evidence="2 3" key="1">
    <citation type="submission" date="2019-11" db="EMBL/GenBank/DDBJ databases">
        <title>Isolation of a new High Light Tolerant Cyanobacteria.</title>
        <authorList>
            <person name="Dobson Z."/>
            <person name="Vaughn N."/>
            <person name="Vaughn M."/>
            <person name="Fromme P."/>
            <person name="Mazor Y."/>
        </authorList>
    </citation>
    <scope>NUCLEOTIDE SEQUENCE [LARGE SCALE GENOMIC DNA]</scope>
    <source>
        <strain evidence="2 3">0216</strain>
    </source>
</reference>
<evidence type="ECO:0000313" key="3">
    <source>
        <dbReference type="Proteomes" id="UP000437131"/>
    </source>
</evidence>
<dbReference type="RefSeq" id="WP_155083529.1">
    <property type="nucleotide sequence ID" value="NZ_WMIA01000006.1"/>
</dbReference>
<name>A0A844GSU5_9CHRO</name>